<dbReference type="HOGENOM" id="CLU_015237_4_0_11"/>
<keyword evidence="3" id="KW-0129">CBS domain</keyword>
<feature type="domain" description="CNNM transmembrane" evidence="7">
    <location>
        <begin position="1"/>
        <end position="199"/>
    </location>
</feature>
<dbReference type="Gene3D" id="3.10.580.10">
    <property type="entry name" value="CBS-domain"/>
    <property type="match status" value="1"/>
</dbReference>
<dbReference type="GO" id="GO:0005886">
    <property type="term" value="C:plasma membrane"/>
    <property type="evidence" value="ECO:0007669"/>
    <property type="project" value="UniProtKB-SubCell"/>
</dbReference>
<keyword evidence="2" id="KW-1003">Cell membrane</keyword>
<dbReference type="OrthoDB" id="110231at2"/>
<gene>
    <name evidence="8" type="ORF">HX89_07235</name>
</gene>
<dbReference type="InterPro" id="IPR000644">
    <property type="entry name" value="CBS_dom"/>
</dbReference>
<dbReference type="Pfam" id="PF01595">
    <property type="entry name" value="CNNM"/>
    <property type="match status" value="1"/>
</dbReference>
<name>A0A075JHL2_9MICO</name>
<protein>
    <submittedName>
        <fullName evidence="8">Membrane protein</fullName>
    </submittedName>
</protein>
<evidence type="ECO:0000313" key="8">
    <source>
        <dbReference type="EMBL" id="AIF40767.1"/>
    </source>
</evidence>
<evidence type="ECO:0000256" key="4">
    <source>
        <dbReference type="PROSITE-ProRule" id="PRU01193"/>
    </source>
</evidence>
<dbReference type="GeneID" id="41840949"/>
<keyword evidence="4 5" id="KW-0812">Transmembrane</keyword>
<feature type="transmembrane region" description="Helical" evidence="5">
    <location>
        <begin position="6"/>
        <end position="28"/>
    </location>
</feature>
<evidence type="ECO:0000256" key="3">
    <source>
        <dbReference type="PROSITE-ProRule" id="PRU00703"/>
    </source>
</evidence>
<dbReference type="PROSITE" id="PS51371">
    <property type="entry name" value="CBS"/>
    <property type="match status" value="1"/>
</dbReference>
<organism evidence="8 9">
    <name type="scientific">Dermacoccus nishinomiyaensis</name>
    <dbReference type="NCBI Taxonomy" id="1274"/>
    <lineage>
        <taxon>Bacteria</taxon>
        <taxon>Bacillati</taxon>
        <taxon>Actinomycetota</taxon>
        <taxon>Actinomycetes</taxon>
        <taxon>Micrococcales</taxon>
        <taxon>Dermacoccaceae</taxon>
        <taxon>Dermacoccus</taxon>
    </lineage>
</organism>
<accession>A0A075JHL2</accession>
<evidence type="ECO:0000259" key="7">
    <source>
        <dbReference type="PROSITE" id="PS51846"/>
    </source>
</evidence>
<dbReference type="PROSITE" id="PS51846">
    <property type="entry name" value="CNNM"/>
    <property type="match status" value="1"/>
</dbReference>
<reference evidence="8 9" key="1">
    <citation type="submission" date="2014-07" db="EMBL/GenBank/DDBJ databases">
        <title>Genome Sequencing of Dermacoccus nishinomiyaensis.</title>
        <authorList>
            <person name="Hong K.W."/>
            <person name="Chan K.G."/>
        </authorList>
    </citation>
    <scope>NUCLEOTIDE SEQUENCE [LARGE SCALE GENOMIC DNA]</scope>
    <source>
        <strain evidence="8 9">M25</strain>
    </source>
</reference>
<keyword evidence="4 5" id="KW-1133">Transmembrane helix</keyword>
<feature type="domain" description="CBS" evidence="6">
    <location>
        <begin position="281"/>
        <end position="337"/>
    </location>
</feature>
<evidence type="ECO:0000259" key="6">
    <source>
        <dbReference type="PROSITE" id="PS51371"/>
    </source>
</evidence>
<dbReference type="AlphaFoldDB" id="A0A075JHL2"/>
<dbReference type="Pfam" id="PF00571">
    <property type="entry name" value="CBS"/>
    <property type="match status" value="1"/>
</dbReference>
<sequence length="342" mass="36005">MNPFATTIATIVIIALSAFFVAAEFSLINARTHRLEDNPSASARAALRSSGEITMLLAASQLGITVCTLALGAITKPAVHHALMRPLEMVGLGETAADVAAFVLALIIVTFLHLVIGEMAPKSWAIAHPEKSAIMLARPMRAFMRVTRPILAALNRAANWLVRRSGVEPVDEVSESQDSTSLRQLVEHSASVGALDLAYRTSLTSAIDLERLTIADLLDGRGAPTAAPATATVGDVQAAVMRKGHTRVLLMEPAGAGSGVRGVVHVRDTLMLPAATPADTVARPVLELPRDTALHEALRLMREGSHQLAVVTDNGAFSGVVTLGDILPKLLPRADEVTDGAA</sequence>
<proteinExistence type="predicted"/>
<dbReference type="PANTHER" id="PTHR43099">
    <property type="entry name" value="UPF0053 PROTEIN YRKA"/>
    <property type="match status" value="1"/>
</dbReference>
<dbReference type="eggNOG" id="COG1253">
    <property type="taxonomic scope" value="Bacteria"/>
</dbReference>
<evidence type="ECO:0000256" key="1">
    <source>
        <dbReference type="ARBA" id="ARBA00004651"/>
    </source>
</evidence>
<dbReference type="InterPro" id="IPR046342">
    <property type="entry name" value="CBS_dom_sf"/>
</dbReference>
<keyword evidence="4 5" id="KW-0472">Membrane</keyword>
<dbReference type="SUPFAM" id="SSF54631">
    <property type="entry name" value="CBS-domain pair"/>
    <property type="match status" value="1"/>
</dbReference>
<comment type="subcellular location">
    <subcellularLocation>
        <location evidence="1">Cell membrane</location>
        <topology evidence="1">Multi-pass membrane protein</topology>
    </subcellularLocation>
</comment>
<dbReference type="InterPro" id="IPR002550">
    <property type="entry name" value="CNNM"/>
</dbReference>
<keyword evidence="9" id="KW-1185">Reference proteome</keyword>
<dbReference type="InterPro" id="IPR051676">
    <property type="entry name" value="UPF0053_domain"/>
</dbReference>
<evidence type="ECO:0000313" key="9">
    <source>
        <dbReference type="Proteomes" id="UP000027986"/>
    </source>
</evidence>
<feature type="transmembrane region" description="Helical" evidence="5">
    <location>
        <begin position="53"/>
        <end position="75"/>
    </location>
</feature>
<evidence type="ECO:0000256" key="5">
    <source>
        <dbReference type="SAM" id="Phobius"/>
    </source>
</evidence>
<dbReference type="RefSeq" id="WP_038568075.1">
    <property type="nucleotide sequence ID" value="NZ_CP008889.1"/>
</dbReference>
<dbReference type="EMBL" id="CP008889">
    <property type="protein sequence ID" value="AIF40767.1"/>
    <property type="molecule type" value="Genomic_DNA"/>
</dbReference>
<evidence type="ECO:0000256" key="2">
    <source>
        <dbReference type="ARBA" id="ARBA00022475"/>
    </source>
</evidence>
<dbReference type="KEGG" id="dni:HX89_07235"/>
<dbReference type="PANTHER" id="PTHR43099:SF5">
    <property type="entry name" value="HLYC_CORC FAMILY TRANSPORTER"/>
    <property type="match status" value="1"/>
</dbReference>
<dbReference type="Proteomes" id="UP000027986">
    <property type="component" value="Chromosome"/>
</dbReference>
<dbReference type="SMART" id="SM00116">
    <property type="entry name" value="CBS"/>
    <property type="match status" value="1"/>
</dbReference>
<feature type="transmembrane region" description="Helical" evidence="5">
    <location>
        <begin position="95"/>
        <end position="116"/>
    </location>
</feature>